<organism evidence="1">
    <name type="scientific">Lacrimispora sp. BS-2</name>
    <dbReference type="NCBI Taxonomy" id="3151850"/>
    <lineage>
        <taxon>Bacteria</taxon>
        <taxon>Bacillati</taxon>
        <taxon>Bacillota</taxon>
        <taxon>Clostridia</taxon>
        <taxon>Lachnospirales</taxon>
        <taxon>Lachnospiraceae</taxon>
        <taxon>Lacrimispora</taxon>
    </lineage>
</organism>
<accession>A0AAU7PQK7</accession>
<dbReference type="RefSeq" id="WP_349947172.1">
    <property type="nucleotide sequence ID" value="NZ_CP157940.1"/>
</dbReference>
<reference evidence="1" key="1">
    <citation type="submission" date="2024-06" db="EMBL/GenBank/DDBJ databases">
        <title>Lacrimispora cavernae sp. nov., a novel anaerobe isolated from bat guano pile inside a cave.</title>
        <authorList>
            <person name="Miller S.L."/>
            <person name="Lu N."/>
            <person name="King J."/>
            <person name="Sankaranarayanan K."/>
            <person name="Lawson P.A."/>
        </authorList>
    </citation>
    <scope>NUCLEOTIDE SEQUENCE</scope>
    <source>
        <strain evidence="1">BS-2</strain>
    </source>
</reference>
<name>A0AAU7PQK7_9FIRM</name>
<gene>
    <name evidence="1" type="ORF">ABFV83_01445</name>
</gene>
<dbReference type="EMBL" id="CP157940">
    <property type="protein sequence ID" value="XBS54479.1"/>
    <property type="molecule type" value="Genomic_DNA"/>
</dbReference>
<proteinExistence type="predicted"/>
<dbReference type="AlphaFoldDB" id="A0AAU7PQK7"/>
<protein>
    <submittedName>
        <fullName evidence="1">Uncharacterized protein</fullName>
    </submittedName>
</protein>
<sequence>MKSGKKETNKKKSESLTSKNNYDIDIQTCSATDCTGLIPAAPQSEAELEAYEDLYPYITHAKNVDKD</sequence>
<evidence type="ECO:0000313" key="1">
    <source>
        <dbReference type="EMBL" id="XBS54479.1"/>
    </source>
</evidence>